<dbReference type="Pfam" id="PF09697">
    <property type="entry name" value="Porph_ging"/>
    <property type="match status" value="1"/>
</dbReference>
<dbReference type="Proteomes" id="UP000249248">
    <property type="component" value="Unassembled WGS sequence"/>
</dbReference>
<keyword evidence="4" id="KW-1185">Reference proteome</keyword>
<protein>
    <recommendedName>
        <fullName evidence="5">GLPGLI family protein</fullName>
    </recommendedName>
</protein>
<feature type="region of interest" description="Disordered" evidence="1">
    <location>
        <begin position="237"/>
        <end position="258"/>
    </location>
</feature>
<gene>
    <name evidence="3" type="ORF">DNU06_15250</name>
</gene>
<reference evidence="3 4" key="1">
    <citation type="submission" date="2018-06" db="EMBL/GenBank/DDBJ databases">
        <title>The draft genome sequence of Crocinitomix sp. SM1701.</title>
        <authorList>
            <person name="Zhang X."/>
        </authorList>
    </citation>
    <scope>NUCLEOTIDE SEQUENCE [LARGE SCALE GENOMIC DNA]</scope>
    <source>
        <strain evidence="3 4">SM1701</strain>
    </source>
</reference>
<proteinExistence type="predicted"/>
<keyword evidence="2" id="KW-0732">Signal</keyword>
<organism evidence="3 4">
    <name type="scientific">Putridiphycobacter roseus</name>
    <dbReference type="NCBI Taxonomy" id="2219161"/>
    <lineage>
        <taxon>Bacteria</taxon>
        <taxon>Pseudomonadati</taxon>
        <taxon>Bacteroidota</taxon>
        <taxon>Flavobacteriia</taxon>
        <taxon>Flavobacteriales</taxon>
        <taxon>Crocinitomicaceae</taxon>
        <taxon>Putridiphycobacter</taxon>
    </lineage>
</organism>
<comment type="caution">
    <text evidence="3">The sequence shown here is derived from an EMBL/GenBank/DDBJ whole genome shotgun (WGS) entry which is preliminary data.</text>
</comment>
<dbReference type="RefSeq" id="WP_111064364.1">
    <property type="nucleotide sequence ID" value="NZ_JBHUCU010000020.1"/>
</dbReference>
<feature type="chain" id="PRO_5015912893" description="GLPGLI family protein" evidence="2">
    <location>
        <begin position="19"/>
        <end position="258"/>
    </location>
</feature>
<evidence type="ECO:0000256" key="1">
    <source>
        <dbReference type="SAM" id="MobiDB-lite"/>
    </source>
</evidence>
<name>A0A2W1NK20_9FLAO</name>
<dbReference type="InterPro" id="IPR005901">
    <property type="entry name" value="GLPGLI"/>
</dbReference>
<sequence>MKQLLILLLTSSSFISFGQVSGEIIYNTKVNMHANLPAGERGERMKQFVPEFMELKNQLLFTSAETMYKNMPAEETAASNFNQEDERQQRMMKRMAPVGDIIYTNIETQLVVAKKEFMDKVFLIKDTLNLSNWKFTSETKVFGDMNCMKAEYIPKAGDSTNIYVWFTPEIPVSSGPDGYGGLPGLIVYLNENEGEKEISLSKIVMRDLEKGEIEAPTKGKVVTQEEFDAMRKKKMEQMKKQFEGKGHGGPGGPPPGRH</sequence>
<evidence type="ECO:0000256" key="2">
    <source>
        <dbReference type="SAM" id="SignalP"/>
    </source>
</evidence>
<evidence type="ECO:0000313" key="3">
    <source>
        <dbReference type="EMBL" id="PZE16002.1"/>
    </source>
</evidence>
<dbReference type="AlphaFoldDB" id="A0A2W1NK20"/>
<feature type="signal peptide" evidence="2">
    <location>
        <begin position="1"/>
        <end position="18"/>
    </location>
</feature>
<feature type="compositionally biased region" description="Basic and acidic residues" evidence="1">
    <location>
        <begin position="237"/>
        <end position="246"/>
    </location>
</feature>
<dbReference type="EMBL" id="QKSB01000013">
    <property type="protein sequence ID" value="PZE16002.1"/>
    <property type="molecule type" value="Genomic_DNA"/>
</dbReference>
<accession>A0A2W1NK20</accession>
<dbReference type="OrthoDB" id="1068986at2"/>
<evidence type="ECO:0000313" key="4">
    <source>
        <dbReference type="Proteomes" id="UP000249248"/>
    </source>
</evidence>
<dbReference type="NCBIfam" id="TIGR01200">
    <property type="entry name" value="GLPGLI"/>
    <property type="match status" value="1"/>
</dbReference>
<evidence type="ECO:0008006" key="5">
    <source>
        <dbReference type="Google" id="ProtNLM"/>
    </source>
</evidence>